<reference evidence="4" key="1">
    <citation type="submission" date="2020-10" db="EMBL/GenBank/DDBJ databases">
        <authorList>
            <person name="Gilroy R."/>
        </authorList>
    </citation>
    <scope>NUCLEOTIDE SEQUENCE</scope>
    <source>
        <strain evidence="4">CHK180-2868</strain>
    </source>
</reference>
<feature type="domain" description="Capsule synthesis protein CapA" evidence="3">
    <location>
        <begin position="156"/>
        <end position="404"/>
    </location>
</feature>
<dbReference type="Gene3D" id="3.60.21.10">
    <property type="match status" value="1"/>
</dbReference>
<evidence type="ECO:0000313" key="4">
    <source>
        <dbReference type="EMBL" id="HIR05601.1"/>
    </source>
</evidence>
<evidence type="ECO:0000256" key="1">
    <source>
        <dbReference type="ARBA" id="ARBA00005662"/>
    </source>
</evidence>
<dbReference type="Pfam" id="PF09587">
    <property type="entry name" value="PGA_cap"/>
    <property type="match status" value="1"/>
</dbReference>
<name>A0A9D1A3X4_9FIRM</name>
<evidence type="ECO:0000313" key="5">
    <source>
        <dbReference type="Proteomes" id="UP000824250"/>
    </source>
</evidence>
<feature type="region of interest" description="Disordered" evidence="2">
    <location>
        <begin position="47"/>
        <end position="153"/>
    </location>
</feature>
<organism evidence="4 5">
    <name type="scientific">Candidatus Copromonas faecavium</name>
    <name type="common">nom. illeg.</name>
    <dbReference type="NCBI Taxonomy" id="2840740"/>
    <lineage>
        <taxon>Bacteria</taxon>
        <taxon>Bacillati</taxon>
        <taxon>Bacillota</taxon>
        <taxon>Clostridia</taxon>
        <taxon>Lachnospirales</taxon>
        <taxon>Lachnospiraceae</taxon>
        <taxon>Candidatus Copromonas (nom. illeg.)</taxon>
    </lineage>
</organism>
<dbReference type="PANTHER" id="PTHR33393:SF13">
    <property type="entry name" value="PGA BIOSYNTHESIS PROTEIN CAPA"/>
    <property type="match status" value="1"/>
</dbReference>
<evidence type="ECO:0000256" key="2">
    <source>
        <dbReference type="SAM" id="MobiDB-lite"/>
    </source>
</evidence>
<dbReference type="AlphaFoldDB" id="A0A9D1A3X4"/>
<dbReference type="InterPro" id="IPR052169">
    <property type="entry name" value="CW_Biosynth-Accessory"/>
</dbReference>
<reference evidence="4" key="2">
    <citation type="journal article" date="2021" name="PeerJ">
        <title>Extensive microbial diversity within the chicken gut microbiome revealed by metagenomics and culture.</title>
        <authorList>
            <person name="Gilroy R."/>
            <person name="Ravi A."/>
            <person name="Getino M."/>
            <person name="Pursley I."/>
            <person name="Horton D.L."/>
            <person name="Alikhan N.F."/>
            <person name="Baker D."/>
            <person name="Gharbi K."/>
            <person name="Hall N."/>
            <person name="Watson M."/>
            <person name="Adriaenssens E.M."/>
            <person name="Foster-Nyarko E."/>
            <person name="Jarju S."/>
            <person name="Secka A."/>
            <person name="Antonio M."/>
            <person name="Oren A."/>
            <person name="Chaudhuri R.R."/>
            <person name="La Ragione R."/>
            <person name="Hildebrand F."/>
            <person name="Pallen M.J."/>
        </authorList>
    </citation>
    <scope>NUCLEOTIDE SEQUENCE</scope>
    <source>
        <strain evidence="4">CHK180-2868</strain>
    </source>
</reference>
<dbReference type="PROSITE" id="PS51257">
    <property type="entry name" value="PROKAR_LIPOPROTEIN"/>
    <property type="match status" value="1"/>
</dbReference>
<protein>
    <submittedName>
        <fullName evidence="4">CapA family protein</fullName>
    </submittedName>
</protein>
<comment type="similarity">
    <text evidence="1">Belongs to the CapA family.</text>
</comment>
<dbReference type="SUPFAM" id="SSF56300">
    <property type="entry name" value="Metallo-dependent phosphatases"/>
    <property type="match status" value="1"/>
</dbReference>
<dbReference type="SMART" id="SM00854">
    <property type="entry name" value="PGA_cap"/>
    <property type="match status" value="1"/>
</dbReference>
<dbReference type="PANTHER" id="PTHR33393">
    <property type="entry name" value="POLYGLUTAMINE SYNTHESIS ACCESSORY PROTEIN RV0574C-RELATED"/>
    <property type="match status" value="1"/>
</dbReference>
<sequence length="469" mass="50012">MKRKSRKGKADGFAYTAAAAAVALLLTGCSLVSSGSHTEVYLEQTLAQSQAAEENREAEGSQAAKESQAAEENQAAEGGWEAEKNQGSEGSQAAEKGQVTGEDQRAEGNQSGGDGRHVVLNTENGQESGKEGTRDGAGSQEKESLAPGEKPDGEVSLVFAGDILFDESYAIMASMNQRGKGIEGGISGDLLERLRAADIFMVNNEFPYTDRGTPTAGKTFTFRAKPESASYLNDMGADLVSLANNHAYDYGEISLLDSLDTLNRLGIPYVGAGRNLEEASRPVYLTVDGLTIGFVAATQIERMLSPDTKGATETSAGVFRCLEIDGLLESVREAKENSDFVIAFVHWGTEGTDELDHWQLEQAPQIAEAGADLIIGAHPHVLQPVGYCGSVPVVYSLGNFLFNSRTLDTCIVEAVVDENGLKSLQFVPALQSGCRVSLAGGMEKERILQYMRDISPEASLDEEGYISGK</sequence>
<dbReference type="Proteomes" id="UP000824250">
    <property type="component" value="Unassembled WGS sequence"/>
</dbReference>
<dbReference type="CDD" id="cd07381">
    <property type="entry name" value="MPP_CapA"/>
    <property type="match status" value="1"/>
</dbReference>
<dbReference type="EMBL" id="DVGC01000034">
    <property type="protein sequence ID" value="HIR05601.1"/>
    <property type="molecule type" value="Genomic_DNA"/>
</dbReference>
<feature type="compositionally biased region" description="Basic and acidic residues" evidence="2">
    <location>
        <begin position="128"/>
        <end position="153"/>
    </location>
</feature>
<evidence type="ECO:0000259" key="3">
    <source>
        <dbReference type="SMART" id="SM00854"/>
    </source>
</evidence>
<proteinExistence type="inferred from homology"/>
<dbReference type="InterPro" id="IPR029052">
    <property type="entry name" value="Metallo-depent_PP-like"/>
</dbReference>
<comment type="caution">
    <text evidence="4">The sequence shown here is derived from an EMBL/GenBank/DDBJ whole genome shotgun (WGS) entry which is preliminary data.</text>
</comment>
<gene>
    <name evidence="4" type="ORF">IAB28_06510</name>
</gene>
<dbReference type="InterPro" id="IPR019079">
    <property type="entry name" value="Capsule_synth_CapA"/>
</dbReference>
<feature type="compositionally biased region" description="Low complexity" evidence="2">
    <location>
        <begin position="60"/>
        <end position="79"/>
    </location>
</feature>
<accession>A0A9D1A3X4</accession>